<dbReference type="PRINTS" id="PR00337">
    <property type="entry name" value="LEUILEVALBP"/>
</dbReference>
<dbReference type="PANTHER" id="PTHR47628">
    <property type="match status" value="1"/>
</dbReference>
<dbReference type="EMBL" id="JAMPKK010000063">
    <property type="protein sequence ID" value="MEP0867236.1"/>
    <property type="molecule type" value="Genomic_DNA"/>
</dbReference>
<dbReference type="Proteomes" id="UP001442494">
    <property type="component" value="Unassembled WGS sequence"/>
</dbReference>
<protein>
    <submittedName>
        <fullName evidence="2">Urea ABC transporter substrate-binding protein</fullName>
    </submittedName>
</protein>
<accession>A0ABV0JUV6</accession>
<proteinExistence type="predicted"/>
<dbReference type="NCBIfam" id="TIGR03407">
    <property type="entry name" value="urea_ABC_UrtA"/>
    <property type="match status" value="1"/>
</dbReference>
<feature type="chain" id="PRO_5046317595" evidence="1">
    <location>
        <begin position="27"/>
        <end position="442"/>
    </location>
</feature>
<dbReference type="SUPFAM" id="SSF53822">
    <property type="entry name" value="Periplasmic binding protein-like I"/>
    <property type="match status" value="1"/>
</dbReference>
<comment type="caution">
    <text evidence="2">The sequence shown here is derived from an EMBL/GenBank/DDBJ whole genome shotgun (WGS) entry which is preliminary data.</text>
</comment>
<sequence>MAKRLGRRKFLLYGSATLGTSILLKACSGTSTTNPSSPTAASPSPGATTVAAAGGGDTIKVGILHSLSGTMAISEKSVVDAEMLAIDEINKAGGVLGKQIQPIQEDGASDWPTFAEKARKLIDQDKVVTVFGCWTSASRKAVLPVFEEKKHMLWYPVQYEGQECSNNIFYTGAAPNQQIEPAVDWLLQNKGKRFFLIGSDYVFPRTANTVIKEQLKAKGGETAGEDYLPLGNTEVTPIITKIKAALPEGGVIFNTLNGDSNVAFFKQMQGAGLNPDKYPVMSVSIAEEEVKAIGTEYLKGHYAAWNYFQTVDTPANKKFVAAFKAKYGADRVTNDPMEAAYIAVYLWKQSVEKAKTADDIEAVKKAAVGQTFDAPEGRVTLENNHHLAKFVRLGEVADDGLFKIVYETPKAVSPVPWNQFVAETKGYACDWTDLKKGGKYKA</sequence>
<keyword evidence="3" id="KW-1185">Reference proteome</keyword>
<dbReference type="CDD" id="cd06355">
    <property type="entry name" value="PBP1_FmdD-like"/>
    <property type="match status" value="1"/>
</dbReference>
<dbReference type="InterPro" id="IPR000709">
    <property type="entry name" value="Leu_Ile_Val-bd"/>
</dbReference>
<dbReference type="PANTHER" id="PTHR47628:SF1">
    <property type="entry name" value="ALIPHATIC AMIDASE EXPRESSION-REGULATING PROTEIN"/>
    <property type="match status" value="1"/>
</dbReference>
<feature type="signal peptide" evidence="1">
    <location>
        <begin position="1"/>
        <end position="26"/>
    </location>
</feature>
<reference evidence="2 3" key="1">
    <citation type="submission" date="2022-04" db="EMBL/GenBank/DDBJ databases">
        <title>Positive selection, recombination, and allopatry shape intraspecific diversity of widespread and dominant cyanobacteria.</title>
        <authorList>
            <person name="Wei J."/>
            <person name="Shu W."/>
            <person name="Hu C."/>
        </authorList>
    </citation>
    <scope>NUCLEOTIDE SEQUENCE [LARGE SCALE GENOMIC DNA]</scope>
    <source>
        <strain evidence="2 3">GB2-A5</strain>
    </source>
</reference>
<dbReference type="InterPro" id="IPR028082">
    <property type="entry name" value="Peripla_BP_I"/>
</dbReference>
<organism evidence="2 3">
    <name type="scientific">Funiculus sociatus GB2-A5</name>
    <dbReference type="NCBI Taxonomy" id="2933946"/>
    <lineage>
        <taxon>Bacteria</taxon>
        <taxon>Bacillati</taxon>
        <taxon>Cyanobacteriota</taxon>
        <taxon>Cyanophyceae</taxon>
        <taxon>Coleofasciculales</taxon>
        <taxon>Coleofasciculaceae</taxon>
        <taxon>Funiculus</taxon>
    </lineage>
</organism>
<dbReference type="InterPro" id="IPR017777">
    <property type="entry name" value="ABC_urea-bd_UrtA"/>
</dbReference>
<gene>
    <name evidence="2" type="primary">urtA</name>
    <name evidence="2" type="ORF">NDI37_22555</name>
</gene>
<evidence type="ECO:0000313" key="3">
    <source>
        <dbReference type="Proteomes" id="UP001442494"/>
    </source>
</evidence>
<keyword evidence="1" id="KW-0732">Signal</keyword>
<dbReference type="Gene3D" id="3.40.50.2300">
    <property type="match status" value="2"/>
</dbReference>
<dbReference type="Pfam" id="PF13433">
    <property type="entry name" value="Peripla_BP_5"/>
    <property type="match status" value="1"/>
</dbReference>
<dbReference type="RefSeq" id="WP_190418639.1">
    <property type="nucleotide sequence ID" value="NZ_JAMPKK010000063.1"/>
</dbReference>
<evidence type="ECO:0000256" key="1">
    <source>
        <dbReference type="SAM" id="SignalP"/>
    </source>
</evidence>
<evidence type="ECO:0000313" key="2">
    <source>
        <dbReference type="EMBL" id="MEP0867236.1"/>
    </source>
</evidence>
<name>A0ABV0JUV6_9CYAN</name>